<accession>A0A1N7FJL4</accession>
<dbReference type="Pfam" id="PF05845">
    <property type="entry name" value="PhnH"/>
    <property type="match status" value="1"/>
</dbReference>
<dbReference type="Proteomes" id="UP000186218">
    <property type="component" value="Unassembled WGS sequence"/>
</dbReference>
<organism evidence="1 2">
    <name type="scientific">Williamsia sterculiae</name>
    <dbReference type="NCBI Taxonomy" id="1344003"/>
    <lineage>
        <taxon>Bacteria</taxon>
        <taxon>Bacillati</taxon>
        <taxon>Actinomycetota</taxon>
        <taxon>Actinomycetes</taxon>
        <taxon>Mycobacteriales</taxon>
        <taxon>Nocardiaceae</taxon>
        <taxon>Williamsia</taxon>
    </lineage>
</organism>
<dbReference type="InterPro" id="IPR038058">
    <property type="entry name" value="PhnH-like_sp"/>
</dbReference>
<dbReference type="Gene3D" id="3.40.50.11310">
    <property type="entry name" value="Bacterial phosphonate metabolism protein PhnH"/>
    <property type="match status" value="1"/>
</dbReference>
<gene>
    <name evidence="1" type="ORF">SAMN05445060_2126</name>
</gene>
<dbReference type="EMBL" id="FTNT01000005">
    <property type="protein sequence ID" value="SIS00480.1"/>
    <property type="molecule type" value="Genomic_DNA"/>
</dbReference>
<evidence type="ECO:0000313" key="2">
    <source>
        <dbReference type="Proteomes" id="UP000186218"/>
    </source>
</evidence>
<proteinExistence type="predicted"/>
<dbReference type="RefSeq" id="WP_076479269.1">
    <property type="nucleotide sequence ID" value="NZ_FTNT01000005.1"/>
</dbReference>
<name>A0A1N7FJL4_9NOCA</name>
<dbReference type="InterPro" id="IPR008772">
    <property type="entry name" value="Phosphonate_metab_PhnH"/>
</dbReference>
<dbReference type="PIRSF" id="PIRSF020680">
    <property type="entry name" value="PhnH"/>
    <property type="match status" value="1"/>
</dbReference>
<protein>
    <submittedName>
        <fullName evidence="1">Alpha-D-ribose 1-methylphosphonate 5-triphosphate synthase subunit PhnH</fullName>
    </submittedName>
</protein>
<dbReference type="OrthoDB" id="4238947at2"/>
<evidence type="ECO:0000313" key="1">
    <source>
        <dbReference type="EMBL" id="SIS00480.1"/>
    </source>
</evidence>
<keyword evidence="2" id="KW-1185">Reference proteome</keyword>
<dbReference type="STRING" id="1344003.SAMN05445060_2126"/>
<dbReference type="SUPFAM" id="SSF159709">
    <property type="entry name" value="PhnH-like"/>
    <property type="match status" value="1"/>
</dbReference>
<sequence length="208" mass="21687">MITRGGADAHTAPGFADPTRDAQQVFRAVLDAMAHPARPYPVSAHTLAPEPLGDTMGAVALTLLDEETRVWLGGPLAGEPAVAAWLAFHTGARRRDDPDEGAFVLTTPAGIPDLDALAQGTEEAPHTSATVVLDVRGCTGAVRLRATGPGIDGAVEMDAPWADDTLVGRWRANTHLFPRGVDIVVVDDGGVLGLPRTTTLTAIDAEGY</sequence>
<reference evidence="1 2" key="1">
    <citation type="submission" date="2017-01" db="EMBL/GenBank/DDBJ databases">
        <authorList>
            <person name="Mah S.A."/>
            <person name="Swanson W.J."/>
            <person name="Moy G.W."/>
            <person name="Vacquier V.D."/>
        </authorList>
    </citation>
    <scope>NUCLEOTIDE SEQUENCE [LARGE SCALE GENOMIC DNA]</scope>
    <source>
        <strain evidence="1 2">CPCC 203464</strain>
    </source>
</reference>
<dbReference type="GO" id="GO:0019634">
    <property type="term" value="P:organic phosphonate metabolic process"/>
    <property type="evidence" value="ECO:0007669"/>
    <property type="project" value="InterPro"/>
</dbReference>
<dbReference type="NCBIfam" id="TIGR03292">
    <property type="entry name" value="PhnH_redo"/>
    <property type="match status" value="1"/>
</dbReference>
<dbReference type="AlphaFoldDB" id="A0A1N7FJL4"/>